<evidence type="ECO:0000313" key="1">
    <source>
        <dbReference type="EMBL" id="KAK1865095.1"/>
    </source>
</evidence>
<sequence length="577" mass="61606">MSADESADDATVADSCTLEFDGWRAVLRAAVSGTHSDRVAAVDGSTEDGAGDAAGEPAPFADAATEDTAPSSDGTDEFNAWDAALLAAITETDAALTLFALAAAVRGWRISFPPTVVFDEFHFAGFLSRYFTGVHFFDIHPPLARLLLAAAAKAGGYVHRGLKITHIGQPYGETSYVPARAGAAFFGAATAPAGYDIARTIGLSRLSSLLLGVFLCLDQLLVIESRLILVDSQLAFFAIAALAAALRLWRSPYGTGRRFGYLVATALLGGAAVSSKWTAAITPVLIAAVSATGLVFPVEGRLAVWEMGVAGALAISVYVSAFFVHLKLLPLANTDDQDDLFMSRGFQATLVGNKHYDPAAKYSFPRAFLELNQVMLSSNAAITTRHPWESTWREWPLNLRGILYAQEDAPSVEGGPDVSHLSVKVYLIASPFISVFVLVAMAAFVVALLVYLVRLARGTKGTPWAGGAMRDGSADEDRLTFKYVAGTFFLAGYTLNLLPFMLIARCTFLYHYIPAYLYGLLATAVGVDLLPPRPRAAVAVVGTVAAAAAFGYWAPWVYGTPLDSAGHQARQWLPRWD</sequence>
<dbReference type="EMBL" id="CM020619">
    <property type="protein sequence ID" value="KAK1865095.1"/>
    <property type="molecule type" value="Genomic_DNA"/>
</dbReference>
<gene>
    <name evidence="1" type="ORF">I4F81_007630</name>
</gene>
<protein>
    <submittedName>
        <fullName evidence="1">Uncharacterized protein</fullName>
    </submittedName>
</protein>
<name>A0ACC3C4G7_PYRYE</name>
<proteinExistence type="predicted"/>
<reference evidence="1" key="1">
    <citation type="submission" date="2019-11" db="EMBL/GenBank/DDBJ databases">
        <title>Nori genome reveals adaptations in red seaweeds to the harsh intertidal environment.</title>
        <authorList>
            <person name="Wang D."/>
            <person name="Mao Y."/>
        </authorList>
    </citation>
    <scope>NUCLEOTIDE SEQUENCE</scope>
    <source>
        <tissue evidence="1">Gametophyte</tissue>
    </source>
</reference>
<accession>A0ACC3C4G7</accession>
<keyword evidence="2" id="KW-1185">Reference proteome</keyword>
<evidence type="ECO:0000313" key="2">
    <source>
        <dbReference type="Proteomes" id="UP000798662"/>
    </source>
</evidence>
<comment type="caution">
    <text evidence="1">The sequence shown here is derived from an EMBL/GenBank/DDBJ whole genome shotgun (WGS) entry which is preliminary data.</text>
</comment>
<dbReference type="Proteomes" id="UP000798662">
    <property type="component" value="Chromosome 2"/>
</dbReference>
<organism evidence="1 2">
    <name type="scientific">Pyropia yezoensis</name>
    <name type="common">Susabi-nori</name>
    <name type="synonym">Porphyra yezoensis</name>
    <dbReference type="NCBI Taxonomy" id="2788"/>
    <lineage>
        <taxon>Eukaryota</taxon>
        <taxon>Rhodophyta</taxon>
        <taxon>Bangiophyceae</taxon>
        <taxon>Bangiales</taxon>
        <taxon>Bangiaceae</taxon>
        <taxon>Pyropia</taxon>
    </lineage>
</organism>